<protein>
    <submittedName>
        <fullName evidence="1">Uncharacterized protein</fullName>
    </submittedName>
</protein>
<evidence type="ECO:0000313" key="1">
    <source>
        <dbReference type="EMBL" id="WEB37966.1"/>
    </source>
</evidence>
<reference evidence="1 2" key="1">
    <citation type="submission" date="2022-03" db="EMBL/GenBank/DDBJ databases">
        <title>Streptomyces yunnanensis P86,complete genome.</title>
        <authorList>
            <person name="Chen S."/>
            <person name="Zhang Q."/>
        </authorList>
    </citation>
    <scope>NUCLEOTIDE SEQUENCE [LARGE SCALE GENOMIC DNA]</scope>
    <source>
        <strain evidence="1 2">P86</strain>
    </source>
</reference>
<dbReference type="RefSeq" id="WP_275305724.1">
    <property type="nucleotide sequence ID" value="NZ_CP095749.1"/>
</dbReference>
<sequence>MKQSTDRWSNHLLRRMQACDPEITTVSISPEDSSVPLNGSPFDAGAVAGHGMTRTNVSTWLALRATAREVSAMPVPQFLIVDSPFTGLGSSTEDQRTGTALLNSLTDLATSEQPAGTEGLVIIACTELHGTPGPVVREIRTSLADGAVPGLQPRQSTTT</sequence>
<organism evidence="1 2">
    <name type="scientific">Streptomyces yunnanensis</name>
    <dbReference type="NCBI Taxonomy" id="156453"/>
    <lineage>
        <taxon>Bacteria</taxon>
        <taxon>Bacillati</taxon>
        <taxon>Actinomycetota</taxon>
        <taxon>Actinomycetes</taxon>
        <taxon>Kitasatosporales</taxon>
        <taxon>Streptomycetaceae</taxon>
        <taxon>Streptomyces</taxon>
    </lineage>
</organism>
<proteinExistence type="predicted"/>
<evidence type="ECO:0000313" key="2">
    <source>
        <dbReference type="Proteomes" id="UP001218629"/>
    </source>
</evidence>
<gene>
    <name evidence="1" type="ORF">MOV08_00640</name>
</gene>
<accession>A0ABY7ZZN1</accession>
<dbReference type="Proteomes" id="UP001218629">
    <property type="component" value="Chromosome"/>
</dbReference>
<dbReference type="EMBL" id="CP095749">
    <property type="protein sequence ID" value="WEB37966.1"/>
    <property type="molecule type" value="Genomic_DNA"/>
</dbReference>
<keyword evidence="2" id="KW-1185">Reference proteome</keyword>
<name>A0ABY7ZZN1_9ACTN</name>